<dbReference type="AlphaFoldDB" id="A0A2S7T767"/>
<dbReference type="OrthoDB" id="9785180at2"/>
<dbReference type="EMBL" id="MQVX01000001">
    <property type="protein sequence ID" value="PQJ15514.1"/>
    <property type="molecule type" value="Genomic_DNA"/>
</dbReference>
<comment type="caution">
    <text evidence="1">The sequence shown here is derived from an EMBL/GenBank/DDBJ whole genome shotgun (WGS) entry which is preliminary data.</text>
</comment>
<name>A0A2S7T767_9FLAO</name>
<gene>
    <name evidence="1" type="ORF">BST99_06975</name>
</gene>
<dbReference type="GO" id="GO:0016853">
    <property type="term" value="F:isomerase activity"/>
    <property type="evidence" value="ECO:0007669"/>
    <property type="project" value="UniProtKB-KW"/>
</dbReference>
<proteinExistence type="predicted"/>
<dbReference type="Proteomes" id="UP000239366">
    <property type="component" value="Unassembled WGS sequence"/>
</dbReference>
<sequence>MLSDRNLFVVFWLMVLLTVPSCDSFFKEEFEQVPLARVGNAYLYKNEVELAIPTVMSSADSAAFITDYINRWASKELLLTRSKINLPDETLNEFDRLVADYRAELYTRAYVDELTRQMNDSAVTTKELLKFYNAQKENFKLNEKIYQLRFIGLPPTFLNPDLVEDRMKRFEQEDARYLDSISVHFKKAHFNDSIWVSASQLMMEIPPLNYKNQDSYLKKSKFFEIKDSTGVYFGRVMASMDVNDQAPFTYVIPDLKEIILNRRRLDYVRQIEADILSEATKKNEFENYQEKQE</sequence>
<evidence type="ECO:0000313" key="1">
    <source>
        <dbReference type="EMBL" id="PQJ15514.1"/>
    </source>
</evidence>
<accession>A0A2S7T767</accession>
<dbReference type="RefSeq" id="WP_105001166.1">
    <property type="nucleotide sequence ID" value="NZ_MQVX01000001.1"/>
</dbReference>
<keyword evidence="1" id="KW-0413">Isomerase</keyword>
<keyword evidence="2" id="KW-1185">Reference proteome</keyword>
<protein>
    <submittedName>
        <fullName evidence="1">Peptidylprolyl isomerase</fullName>
    </submittedName>
</protein>
<evidence type="ECO:0000313" key="2">
    <source>
        <dbReference type="Proteomes" id="UP000239366"/>
    </source>
</evidence>
<reference evidence="2" key="1">
    <citation type="submission" date="2016-11" db="EMBL/GenBank/DDBJ databases">
        <title>Trade-off between light-utilization and light-protection in marine flavobacteria.</title>
        <authorList>
            <person name="Kumagai Y."/>
            <person name="Yoshizawa S."/>
            <person name="Kogure K."/>
        </authorList>
    </citation>
    <scope>NUCLEOTIDE SEQUENCE [LARGE SCALE GENOMIC DNA]</scope>
    <source>
        <strain evidence="2">SG-18</strain>
    </source>
</reference>
<organism evidence="1 2">
    <name type="scientific">Aureicoccus marinus</name>
    <dbReference type="NCBI Taxonomy" id="754435"/>
    <lineage>
        <taxon>Bacteria</taxon>
        <taxon>Pseudomonadati</taxon>
        <taxon>Bacteroidota</taxon>
        <taxon>Flavobacteriia</taxon>
        <taxon>Flavobacteriales</taxon>
        <taxon>Flavobacteriaceae</taxon>
        <taxon>Aureicoccus</taxon>
    </lineage>
</organism>